<comment type="caution">
    <text evidence="2">The sequence shown here is derived from an EMBL/GenBank/DDBJ whole genome shotgun (WGS) entry which is preliminary data.</text>
</comment>
<dbReference type="AlphaFoldDB" id="A0AA45WRY7"/>
<gene>
    <name evidence="2" type="ORF">SAMN06265361_1112</name>
</gene>
<dbReference type="EMBL" id="FXTU01000011">
    <property type="protein sequence ID" value="SMP34287.1"/>
    <property type="molecule type" value="Genomic_DNA"/>
</dbReference>
<keyword evidence="3" id="KW-1185">Reference proteome</keyword>
<keyword evidence="1" id="KW-1133">Transmembrane helix</keyword>
<organism evidence="2 3">
    <name type="scientific">Laceyella tengchongensis</name>
    <dbReference type="NCBI Taxonomy" id="574699"/>
    <lineage>
        <taxon>Bacteria</taxon>
        <taxon>Bacillati</taxon>
        <taxon>Bacillota</taxon>
        <taxon>Bacilli</taxon>
        <taxon>Bacillales</taxon>
        <taxon>Thermoactinomycetaceae</taxon>
        <taxon>Laceyella</taxon>
    </lineage>
</organism>
<keyword evidence="1" id="KW-0472">Membrane</keyword>
<accession>A0AA45WRY7</accession>
<evidence type="ECO:0000313" key="3">
    <source>
        <dbReference type="Proteomes" id="UP001157946"/>
    </source>
</evidence>
<feature type="transmembrane region" description="Helical" evidence="1">
    <location>
        <begin position="6"/>
        <end position="23"/>
    </location>
</feature>
<keyword evidence="1" id="KW-0812">Transmembrane</keyword>
<evidence type="ECO:0000256" key="1">
    <source>
        <dbReference type="SAM" id="Phobius"/>
    </source>
</evidence>
<dbReference type="Proteomes" id="UP001157946">
    <property type="component" value="Unassembled WGS sequence"/>
</dbReference>
<feature type="transmembrane region" description="Helical" evidence="1">
    <location>
        <begin position="59"/>
        <end position="81"/>
    </location>
</feature>
<sequence>MSGYHIFFIIVGIILICVGIFMSRKQIEELKETTGLGYDPTNFLWRFILYLLIVKLPPIFTRIYFILAGASLIIIVLFLAYY</sequence>
<name>A0AA45WRY7_9BACL</name>
<proteinExistence type="predicted"/>
<protein>
    <submittedName>
        <fullName evidence="2">Uncharacterized protein</fullName>
    </submittedName>
</protein>
<feature type="transmembrane region" description="Helical" evidence="1">
    <location>
        <begin position="35"/>
        <end position="53"/>
    </location>
</feature>
<evidence type="ECO:0000313" key="2">
    <source>
        <dbReference type="EMBL" id="SMP34287.1"/>
    </source>
</evidence>
<reference evidence="2" key="1">
    <citation type="submission" date="2017-05" db="EMBL/GenBank/DDBJ databases">
        <authorList>
            <person name="Varghese N."/>
            <person name="Submissions S."/>
        </authorList>
    </citation>
    <scope>NUCLEOTIDE SEQUENCE</scope>
    <source>
        <strain evidence="2">DSM 45262</strain>
    </source>
</reference>